<proteinExistence type="predicted"/>
<accession>F0LLM5</accession>
<dbReference type="EMBL" id="CP002372">
    <property type="protein sequence ID" value="ADT83802.1"/>
    <property type="molecule type" value="Genomic_DNA"/>
</dbReference>
<keyword evidence="2" id="KW-1185">Reference proteome</keyword>
<dbReference type="KEGG" id="tba:TERMP_00825"/>
<evidence type="ECO:0008006" key="3">
    <source>
        <dbReference type="Google" id="ProtNLM"/>
    </source>
</evidence>
<evidence type="ECO:0000313" key="1">
    <source>
        <dbReference type="EMBL" id="ADT83802.1"/>
    </source>
</evidence>
<dbReference type="Proteomes" id="UP000007478">
    <property type="component" value="Chromosome"/>
</dbReference>
<dbReference type="HOGENOM" id="CLU_1656978_0_0_2"/>
<evidence type="ECO:0000313" key="2">
    <source>
        <dbReference type="Proteomes" id="UP000007478"/>
    </source>
</evidence>
<dbReference type="AlphaFoldDB" id="F0LLM5"/>
<protein>
    <recommendedName>
        <fullName evidence="3">CRISPR-associated protein</fullName>
    </recommendedName>
</protein>
<sequence length="156" mass="17833">MKAYITMLGRSTWAMINAYYAVVMEKKYRPNEIYIFLEDIYQDKIPVAVEALKIISAAFGFSPKVEVITIEEANFKEARRKVESLLRKLKDKGFEIAIDITSGRKALVAGALVHGVPLKVDHVFYLALAEKDLQFANRPYMMIPIHSQKLEDFMEG</sequence>
<dbReference type="Gene3D" id="3.40.50.10770">
    <property type="entry name" value="Hypothetical protein VC1899 like domain (Restriction endonuclease-like)"/>
    <property type="match status" value="1"/>
</dbReference>
<dbReference type="PATRIC" id="fig|391623.17.peg.827"/>
<dbReference type="GeneID" id="10041143"/>
<dbReference type="RefSeq" id="WP_013467100.1">
    <property type="nucleotide sequence ID" value="NC_014804.1"/>
</dbReference>
<name>F0LLM5_THEBM</name>
<gene>
    <name evidence="1" type="ordered locus">TERMP_00825</name>
</gene>
<dbReference type="OrthoDB" id="105865at2157"/>
<reference evidence="1 2" key="1">
    <citation type="journal article" date="2011" name="J. Bacteriol.">
        <title>Complete genome sequence of the hyperthermophilic, piezophilic, heterotrophic, and carboxydotrophic archaeon Thermococcus barophilus MP.</title>
        <authorList>
            <person name="Vannier P."/>
            <person name="Marteinsson V.T."/>
            <person name="Fridjonsson O.H."/>
            <person name="Oger P."/>
            <person name="Jebbar M."/>
        </authorList>
    </citation>
    <scope>NUCLEOTIDE SEQUENCE [LARGE SCALE GENOMIC DNA]</scope>
    <source>
        <strain evidence="2">DSM 11836 / MP</strain>
    </source>
</reference>
<dbReference type="eggNOG" id="arCOG03847">
    <property type="taxonomic scope" value="Archaea"/>
</dbReference>
<organism evidence="1 2">
    <name type="scientific">Thermococcus barophilus (strain DSM 11836 / MP)</name>
    <dbReference type="NCBI Taxonomy" id="391623"/>
    <lineage>
        <taxon>Archaea</taxon>
        <taxon>Methanobacteriati</taxon>
        <taxon>Methanobacteriota</taxon>
        <taxon>Thermococci</taxon>
        <taxon>Thermococcales</taxon>
        <taxon>Thermococcaceae</taxon>
        <taxon>Thermococcus</taxon>
    </lineage>
</organism>